<dbReference type="OrthoDB" id="137512at2157"/>
<evidence type="ECO:0000259" key="2">
    <source>
        <dbReference type="PROSITE" id="PS50093"/>
    </source>
</evidence>
<dbReference type="InterPro" id="IPR000601">
    <property type="entry name" value="PKD_dom"/>
</dbReference>
<feature type="compositionally biased region" description="Polar residues" evidence="1">
    <location>
        <begin position="350"/>
        <end position="360"/>
    </location>
</feature>
<reference evidence="3 4" key="1">
    <citation type="submission" date="2014-07" db="EMBL/GenBank/DDBJ databases">
        <title>Methanogenic archaea and the global carbon cycle.</title>
        <authorList>
            <person name="Henriksen J.R."/>
            <person name="Luke J."/>
            <person name="Reinhart S."/>
            <person name="Benedict M.N."/>
            <person name="Youngblut N.D."/>
            <person name="Metcalf M.E."/>
            <person name="Whitaker R.J."/>
            <person name="Metcalf W.W."/>
        </authorList>
    </citation>
    <scope>NUCLEOTIDE SEQUENCE [LARGE SCALE GENOMIC DNA]</scope>
    <source>
        <strain evidence="3 4">T4/M</strain>
    </source>
</reference>
<dbReference type="InterPro" id="IPR012334">
    <property type="entry name" value="Pectin_lyas_fold"/>
</dbReference>
<organism evidence="3 4">
    <name type="scientific">Methanosarcina siciliae T4/M</name>
    <dbReference type="NCBI Taxonomy" id="1434120"/>
    <lineage>
        <taxon>Archaea</taxon>
        <taxon>Methanobacteriati</taxon>
        <taxon>Methanobacteriota</taxon>
        <taxon>Stenosarchaea group</taxon>
        <taxon>Methanomicrobia</taxon>
        <taxon>Methanosarcinales</taxon>
        <taxon>Methanosarcinaceae</taxon>
        <taxon>Methanosarcina</taxon>
    </lineage>
</organism>
<dbReference type="EMBL" id="CP009506">
    <property type="protein sequence ID" value="AKB29102.1"/>
    <property type="molecule type" value="Genomic_DNA"/>
</dbReference>
<evidence type="ECO:0000313" key="4">
    <source>
        <dbReference type="Proteomes" id="UP000033111"/>
    </source>
</evidence>
<name>A0A0E3P5U9_9EURY</name>
<dbReference type="FunFam" id="2.160.20.10:FF:000088">
    <property type="entry name" value="Cell surface protein"/>
    <property type="match status" value="1"/>
</dbReference>
<evidence type="ECO:0000313" key="3">
    <source>
        <dbReference type="EMBL" id="AKB29102.1"/>
    </source>
</evidence>
<dbReference type="Proteomes" id="UP000033111">
    <property type="component" value="Chromosome"/>
</dbReference>
<dbReference type="GO" id="GO:0006518">
    <property type="term" value="P:peptide metabolic process"/>
    <property type="evidence" value="ECO:0007669"/>
    <property type="project" value="TreeGrafter"/>
</dbReference>
<dbReference type="SUPFAM" id="SSF49299">
    <property type="entry name" value="PKD domain"/>
    <property type="match status" value="1"/>
</dbReference>
<dbReference type="FunFam" id="2.60.40.10:FF:000270">
    <property type="entry name" value="Cell surface protein"/>
    <property type="match status" value="1"/>
</dbReference>
<dbReference type="PROSITE" id="PS50093">
    <property type="entry name" value="PKD"/>
    <property type="match status" value="1"/>
</dbReference>
<proteinExistence type="predicted"/>
<dbReference type="InterPro" id="IPR050753">
    <property type="entry name" value="Peptidase_M14_domain"/>
</dbReference>
<dbReference type="SMART" id="SM00089">
    <property type="entry name" value="PKD"/>
    <property type="match status" value="1"/>
</dbReference>
<dbReference type="SUPFAM" id="SSF51126">
    <property type="entry name" value="Pectin lyase-like"/>
    <property type="match status" value="1"/>
</dbReference>
<sequence>MNKGMFLILFALICMVLIGPAEAKTWYVDDSGGADFIDIQTAVDSASSGDTIYVYAGDYLGFNVNKPYISIIGEGDDVVTVSSSIYLPEGSRASDNATGTVLKGIKTSAQPQIAIGEGTVSDLIISDCVFDGISASTPVQLRADRTVFKNNVISNCTKNFALYMSANSCVISNNTIKSNKNAAAIFFYANVVNNTVKNNRIESNKIGFWFYNPGTDNKIYLNSISNNSQITMVTGTVPSISWSSPDQITYTYNGTTYTGYMGNYWSDYNGTDTNGDGIGDEPYVLPDSLGADNYSLMQPFENYFGGSGPVIPVAAFTASPTSGDAPLTVNFTDESTGSPTSWSWDFGDGDTSTEQSPSHTYSKAGNYTVNLTVENNAGSDFKLKSDYIEVSEASGSTVTLYFDPASSSVSENESTEISIIASNFPAGFSGYNLTVALDDPDVAEVVDIKYPTWALITENSSLPGTSIYLKTVDGGDVVKEGAAGVVLAILAVSGKEYGSVNLSIGVDRLDDDSGNVIEPEFLTGTIEVTFLSPLPDQEYAPKDLDGDGLYEDLTGNGEFSFVDIVAYFHNMDWVEENMPVEYFDFNGNERIDFDDVVDMFAMI</sequence>
<gene>
    <name evidence="3" type="ORF">MSSIT_2383</name>
</gene>
<dbReference type="InterPro" id="IPR035986">
    <property type="entry name" value="PKD_dom_sf"/>
</dbReference>
<dbReference type="KEGG" id="msw:MSSIT_2383"/>
<dbReference type="Gene3D" id="2.160.20.10">
    <property type="entry name" value="Single-stranded right-handed beta-helix, Pectin lyase-like"/>
    <property type="match status" value="1"/>
</dbReference>
<feature type="domain" description="PKD" evidence="2">
    <location>
        <begin position="312"/>
        <end position="379"/>
    </location>
</feature>
<feature type="region of interest" description="Disordered" evidence="1">
    <location>
        <begin position="340"/>
        <end position="360"/>
    </location>
</feature>
<keyword evidence="4" id="KW-1185">Reference proteome</keyword>
<dbReference type="GO" id="GO:0004181">
    <property type="term" value="F:metallocarboxypeptidase activity"/>
    <property type="evidence" value="ECO:0007669"/>
    <property type="project" value="TreeGrafter"/>
</dbReference>
<dbReference type="PANTHER" id="PTHR11532">
    <property type="entry name" value="PROTEASE M14 CARBOXYPEPTIDASE"/>
    <property type="match status" value="1"/>
</dbReference>
<dbReference type="Gene3D" id="2.60.40.10">
    <property type="entry name" value="Immunoglobulins"/>
    <property type="match status" value="1"/>
</dbReference>
<accession>A0A0E3P5U9</accession>
<dbReference type="GO" id="GO:0005615">
    <property type="term" value="C:extracellular space"/>
    <property type="evidence" value="ECO:0007669"/>
    <property type="project" value="TreeGrafter"/>
</dbReference>
<dbReference type="AlphaFoldDB" id="A0A0E3P5U9"/>
<dbReference type="InterPro" id="IPR006626">
    <property type="entry name" value="PbH1"/>
</dbReference>
<dbReference type="InterPro" id="IPR013783">
    <property type="entry name" value="Ig-like_fold"/>
</dbReference>
<protein>
    <submittedName>
        <fullName evidence="3">Cell surface protein</fullName>
    </submittedName>
</protein>
<dbReference type="Pfam" id="PF18911">
    <property type="entry name" value="PKD_4"/>
    <property type="match status" value="1"/>
</dbReference>
<dbReference type="CDD" id="cd00146">
    <property type="entry name" value="PKD"/>
    <property type="match status" value="1"/>
</dbReference>
<dbReference type="PANTHER" id="PTHR11532:SF57">
    <property type="entry name" value="CARBOXYPEPTIDASE D, B"/>
    <property type="match status" value="1"/>
</dbReference>
<evidence type="ECO:0000256" key="1">
    <source>
        <dbReference type="SAM" id="MobiDB-lite"/>
    </source>
</evidence>
<dbReference type="GO" id="GO:0016485">
    <property type="term" value="P:protein processing"/>
    <property type="evidence" value="ECO:0007669"/>
    <property type="project" value="TreeGrafter"/>
</dbReference>
<dbReference type="Pfam" id="PF05048">
    <property type="entry name" value="NosD"/>
    <property type="match status" value="1"/>
</dbReference>
<dbReference type="HOGENOM" id="CLU_503105_0_0_2"/>
<dbReference type="InterPro" id="IPR007742">
    <property type="entry name" value="NosD_dom"/>
</dbReference>
<dbReference type="SMART" id="SM00710">
    <property type="entry name" value="PbH1"/>
    <property type="match status" value="4"/>
</dbReference>
<dbReference type="PATRIC" id="fig|1434120.4.peg.3113"/>
<dbReference type="InterPro" id="IPR022409">
    <property type="entry name" value="PKD/Chitinase_dom"/>
</dbReference>
<dbReference type="InterPro" id="IPR011050">
    <property type="entry name" value="Pectin_lyase_fold/virulence"/>
</dbReference>